<dbReference type="EMBL" id="JBHSBU010000001">
    <property type="protein sequence ID" value="MFC4159033.1"/>
    <property type="molecule type" value="Genomic_DNA"/>
</dbReference>
<sequence>MNPLHPAQVVLVTVKRITDQHGKPSYQFSYTTPNGTSLPNGTVEFTEAGHLWYLLANSTSDNITFDGISIQNAGSQIGGLWENSNAIRLDNHCSKNSKIDIELGFIDDKDGLQKSFSSPDPQIINVPGKLGGGD</sequence>
<comment type="caution">
    <text evidence="2">The sequence shown here is derived from an EMBL/GenBank/DDBJ whole genome shotgun (WGS) entry which is preliminary data.</text>
</comment>
<comment type="subcellular location">
    <subcellularLocation>
        <location evidence="1">Cell outer membrane</location>
        <topology evidence="1">Lipid-anchor</topology>
    </subcellularLocation>
</comment>
<dbReference type="InterPro" id="IPR015078">
    <property type="entry name" value="DP-EP"/>
</dbReference>
<name>A0ABV8MLK4_9NEIS</name>
<gene>
    <name evidence="2" type="ORF">ACFOW7_06645</name>
</gene>
<evidence type="ECO:0000313" key="2">
    <source>
        <dbReference type="EMBL" id="MFC4159033.1"/>
    </source>
</evidence>
<dbReference type="Proteomes" id="UP001595791">
    <property type="component" value="Unassembled WGS sequence"/>
</dbReference>
<evidence type="ECO:0000313" key="3">
    <source>
        <dbReference type="Proteomes" id="UP001595791"/>
    </source>
</evidence>
<proteinExistence type="predicted"/>
<reference evidence="3" key="1">
    <citation type="journal article" date="2019" name="Int. J. Syst. Evol. Microbiol.">
        <title>The Global Catalogue of Microorganisms (GCM) 10K type strain sequencing project: providing services to taxonomists for standard genome sequencing and annotation.</title>
        <authorList>
            <consortium name="The Broad Institute Genomics Platform"/>
            <consortium name="The Broad Institute Genome Sequencing Center for Infectious Disease"/>
            <person name="Wu L."/>
            <person name="Ma J."/>
        </authorList>
    </citation>
    <scope>NUCLEOTIDE SEQUENCE [LARGE SCALE GENOMIC DNA]</scope>
    <source>
        <strain evidence="3">LMG 29894</strain>
    </source>
</reference>
<dbReference type="Pfam" id="PF08985">
    <property type="entry name" value="DP-EP"/>
    <property type="match status" value="1"/>
</dbReference>
<organism evidence="2 3">
    <name type="scientific">Chitinimonas lacunae</name>
    <dbReference type="NCBI Taxonomy" id="1963018"/>
    <lineage>
        <taxon>Bacteria</taxon>
        <taxon>Pseudomonadati</taxon>
        <taxon>Pseudomonadota</taxon>
        <taxon>Betaproteobacteria</taxon>
        <taxon>Neisseriales</taxon>
        <taxon>Chitinibacteraceae</taxon>
        <taxon>Chitinimonas</taxon>
    </lineage>
</organism>
<evidence type="ECO:0000256" key="1">
    <source>
        <dbReference type="ARBA" id="ARBA00004459"/>
    </source>
</evidence>
<keyword evidence="3" id="KW-1185">Reference proteome</keyword>
<accession>A0ABV8MLK4</accession>
<protein>
    <submittedName>
        <fullName evidence="2">DP-EP family protein</fullName>
    </submittedName>
</protein>
<dbReference type="InterPro" id="IPR008972">
    <property type="entry name" value="Cupredoxin"/>
</dbReference>
<dbReference type="Gene3D" id="2.60.40.420">
    <property type="entry name" value="Cupredoxins - blue copper proteins"/>
    <property type="match status" value="1"/>
</dbReference>
<dbReference type="RefSeq" id="WP_378162344.1">
    <property type="nucleotide sequence ID" value="NZ_JBHSBU010000001.1"/>
</dbReference>